<sequence length="36" mass="4260">MKSNFHSFTNIKKELERIKMKLSAGRKKTKQPPTKK</sequence>
<organism evidence="1">
    <name type="scientific">Anguilla anguilla</name>
    <name type="common">European freshwater eel</name>
    <name type="synonym">Muraena anguilla</name>
    <dbReference type="NCBI Taxonomy" id="7936"/>
    <lineage>
        <taxon>Eukaryota</taxon>
        <taxon>Metazoa</taxon>
        <taxon>Chordata</taxon>
        <taxon>Craniata</taxon>
        <taxon>Vertebrata</taxon>
        <taxon>Euteleostomi</taxon>
        <taxon>Actinopterygii</taxon>
        <taxon>Neopterygii</taxon>
        <taxon>Teleostei</taxon>
        <taxon>Anguilliformes</taxon>
        <taxon>Anguillidae</taxon>
        <taxon>Anguilla</taxon>
    </lineage>
</organism>
<proteinExistence type="predicted"/>
<evidence type="ECO:0000313" key="1">
    <source>
        <dbReference type="EMBL" id="JAH62145.1"/>
    </source>
</evidence>
<accession>A0A0E9UAD3</accession>
<name>A0A0E9UAD3_ANGAN</name>
<dbReference type="EMBL" id="GBXM01046432">
    <property type="protein sequence ID" value="JAH62145.1"/>
    <property type="molecule type" value="Transcribed_RNA"/>
</dbReference>
<dbReference type="AlphaFoldDB" id="A0A0E9UAD3"/>
<reference evidence="1" key="2">
    <citation type="journal article" date="2015" name="Fish Shellfish Immunol.">
        <title>Early steps in the European eel (Anguilla anguilla)-Vibrio vulnificus interaction in the gills: Role of the RtxA13 toxin.</title>
        <authorList>
            <person name="Callol A."/>
            <person name="Pajuelo D."/>
            <person name="Ebbesson L."/>
            <person name="Teles M."/>
            <person name="MacKenzie S."/>
            <person name="Amaro C."/>
        </authorList>
    </citation>
    <scope>NUCLEOTIDE SEQUENCE</scope>
</reference>
<reference evidence="1" key="1">
    <citation type="submission" date="2014-11" db="EMBL/GenBank/DDBJ databases">
        <authorList>
            <person name="Amaro Gonzalez C."/>
        </authorList>
    </citation>
    <scope>NUCLEOTIDE SEQUENCE</scope>
</reference>
<protein>
    <submittedName>
        <fullName evidence="1">Uncharacterized protein</fullName>
    </submittedName>
</protein>